<dbReference type="InterPro" id="IPR013538">
    <property type="entry name" value="ASHA1/2-like_C"/>
</dbReference>
<dbReference type="EMBL" id="RZTZ01000001">
    <property type="protein sequence ID" value="RVT67019.1"/>
    <property type="molecule type" value="Genomic_DNA"/>
</dbReference>
<evidence type="ECO:0000313" key="3">
    <source>
        <dbReference type="EMBL" id="RVT67019.1"/>
    </source>
</evidence>
<protein>
    <submittedName>
        <fullName evidence="3">SRPBCC domain-containing protein</fullName>
    </submittedName>
</protein>
<dbReference type="InterPro" id="IPR023393">
    <property type="entry name" value="START-like_dom_sf"/>
</dbReference>
<evidence type="ECO:0000259" key="2">
    <source>
        <dbReference type="Pfam" id="PF08327"/>
    </source>
</evidence>
<dbReference type="Proteomes" id="UP000288024">
    <property type="component" value="Unassembled WGS sequence"/>
</dbReference>
<dbReference type="GeneID" id="87619429"/>
<evidence type="ECO:0000256" key="1">
    <source>
        <dbReference type="ARBA" id="ARBA00006817"/>
    </source>
</evidence>
<dbReference type="RefSeq" id="WP_127734429.1">
    <property type="nucleotide sequence ID" value="NZ_JARMUX010000012.1"/>
</dbReference>
<accession>A0A437KFP1</accession>
<dbReference type="Pfam" id="PF08327">
    <property type="entry name" value="AHSA1"/>
    <property type="match status" value="1"/>
</dbReference>
<evidence type="ECO:0000313" key="4">
    <source>
        <dbReference type="Proteomes" id="UP000288024"/>
    </source>
</evidence>
<gene>
    <name evidence="3" type="ORF">EM808_00640</name>
</gene>
<dbReference type="AlphaFoldDB" id="A0A437KFP1"/>
<keyword evidence="4" id="KW-1185">Reference proteome</keyword>
<reference evidence="3 4" key="1">
    <citation type="submission" date="2019-01" db="EMBL/GenBank/DDBJ databases">
        <title>Bacillus sp. M5HDSG1-1, whole genome shotgun sequence.</title>
        <authorList>
            <person name="Tuo L."/>
        </authorList>
    </citation>
    <scope>NUCLEOTIDE SEQUENCE [LARGE SCALE GENOMIC DNA]</scope>
    <source>
        <strain evidence="3 4">M5HDSG1-1</strain>
    </source>
</reference>
<dbReference type="Gene3D" id="3.30.530.20">
    <property type="match status" value="1"/>
</dbReference>
<comment type="caution">
    <text evidence="3">The sequence shown here is derived from an EMBL/GenBank/DDBJ whole genome shotgun (WGS) entry which is preliminary data.</text>
</comment>
<dbReference type="SUPFAM" id="SSF55961">
    <property type="entry name" value="Bet v1-like"/>
    <property type="match status" value="1"/>
</dbReference>
<organism evidence="3 4">
    <name type="scientific">Niallia taxi</name>
    <dbReference type="NCBI Taxonomy" id="2499688"/>
    <lineage>
        <taxon>Bacteria</taxon>
        <taxon>Bacillati</taxon>
        <taxon>Bacillota</taxon>
        <taxon>Bacilli</taxon>
        <taxon>Bacillales</taxon>
        <taxon>Bacillaceae</taxon>
        <taxon>Niallia</taxon>
    </lineage>
</organism>
<comment type="similarity">
    <text evidence="1">Belongs to the AHA1 family.</text>
</comment>
<name>A0A437KFP1_9BACI</name>
<feature type="domain" description="Activator of Hsp90 ATPase homologue 1/2-like C-terminal" evidence="2">
    <location>
        <begin position="26"/>
        <end position="170"/>
    </location>
</feature>
<dbReference type="CDD" id="cd07814">
    <property type="entry name" value="SRPBCC_CalC_Aha1-like"/>
    <property type="match status" value="1"/>
</dbReference>
<proteinExistence type="inferred from homology"/>
<sequence>MSEKQHFDKLVYYTEGNKLVVERRFDAAQETVFKAFSESKLLEAWWGPEGWQTTNARFEFKPDGVWHYCMRCMDKNQGEFFGQESWGFAVYKKMTVPEVIVYTDSFADELGNPQAGMPEIHITALFKADGQQTILQFISAFASEAAIQQVVEMGFVQGTESQFRRLDELLRNGL</sequence>